<sequence>MAEHASPLLSSLCREIKAKTTRVDLICQDRAILSSKINASNRTNTSRTRLPEPKLKSAEKPQEPAYGVPQLLYLSGLLPTPKWYKNVCLEYGFRTEVSSLKYDQSIPEIERRSYRVNNRHEGLKI</sequence>
<feature type="compositionally biased region" description="Basic and acidic residues" evidence="1">
    <location>
        <begin position="49"/>
        <end position="62"/>
    </location>
</feature>
<protein>
    <submittedName>
        <fullName evidence="2">Uncharacterized protein</fullName>
    </submittedName>
</protein>
<evidence type="ECO:0000256" key="1">
    <source>
        <dbReference type="SAM" id="MobiDB-lite"/>
    </source>
</evidence>
<feature type="compositionally biased region" description="Polar residues" evidence="1">
    <location>
        <begin position="38"/>
        <end position="48"/>
    </location>
</feature>
<organism evidence="2 3">
    <name type="scientific">Dorcoceras hygrometricum</name>
    <dbReference type="NCBI Taxonomy" id="472368"/>
    <lineage>
        <taxon>Eukaryota</taxon>
        <taxon>Viridiplantae</taxon>
        <taxon>Streptophyta</taxon>
        <taxon>Embryophyta</taxon>
        <taxon>Tracheophyta</taxon>
        <taxon>Spermatophyta</taxon>
        <taxon>Magnoliopsida</taxon>
        <taxon>eudicotyledons</taxon>
        <taxon>Gunneridae</taxon>
        <taxon>Pentapetalae</taxon>
        <taxon>asterids</taxon>
        <taxon>lamiids</taxon>
        <taxon>Lamiales</taxon>
        <taxon>Gesneriaceae</taxon>
        <taxon>Didymocarpoideae</taxon>
        <taxon>Trichosporeae</taxon>
        <taxon>Loxocarpinae</taxon>
        <taxon>Dorcoceras</taxon>
    </lineage>
</organism>
<dbReference type="Proteomes" id="UP000250235">
    <property type="component" value="Unassembled WGS sequence"/>
</dbReference>
<keyword evidence="3" id="KW-1185">Reference proteome</keyword>
<dbReference type="EMBL" id="KV024564">
    <property type="protein sequence ID" value="KZV13880.1"/>
    <property type="molecule type" value="Genomic_DNA"/>
</dbReference>
<reference evidence="2 3" key="1">
    <citation type="journal article" date="2015" name="Proc. Natl. Acad. Sci. U.S.A.">
        <title>The resurrection genome of Boea hygrometrica: A blueprint for survival of dehydration.</title>
        <authorList>
            <person name="Xiao L."/>
            <person name="Yang G."/>
            <person name="Zhang L."/>
            <person name="Yang X."/>
            <person name="Zhao S."/>
            <person name="Ji Z."/>
            <person name="Zhou Q."/>
            <person name="Hu M."/>
            <person name="Wang Y."/>
            <person name="Chen M."/>
            <person name="Xu Y."/>
            <person name="Jin H."/>
            <person name="Xiao X."/>
            <person name="Hu G."/>
            <person name="Bao F."/>
            <person name="Hu Y."/>
            <person name="Wan P."/>
            <person name="Li L."/>
            <person name="Deng X."/>
            <person name="Kuang T."/>
            <person name="Xiang C."/>
            <person name="Zhu J.K."/>
            <person name="Oliver M.J."/>
            <person name="He Y."/>
        </authorList>
    </citation>
    <scope>NUCLEOTIDE SEQUENCE [LARGE SCALE GENOMIC DNA]</scope>
    <source>
        <strain evidence="3">cv. XS01</strain>
    </source>
</reference>
<evidence type="ECO:0000313" key="3">
    <source>
        <dbReference type="Proteomes" id="UP000250235"/>
    </source>
</evidence>
<gene>
    <name evidence="2" type="ORF">F511_44892</name>
</gene>
<proteinExistence type="predicted"/>
<dbReference type="AlphaFoldDB" id="A0A2Z7A4V6"/>
<name>A0A2Z7A4V6_9LAMI</name>
<feature type="region of interest" description="Disordered" evidence="1">
    <location>
        <begin position="38"/>
        <end position="62"/>
    </location>
</feature>
<accession>A0A2Z7A4V6</accession>
<evidence type="ECO:0000313" key="2">
    <source>
        <dbReference type="EMBL" id="KZV13880.1"/>
    </source>
</evidence>